<evidence type="ECO:0000256" key="1">
    <source>
        <dbReference type="SAM" id="Phobius"/>
    </source>
</evidence>
<keyword evidence="1" id="KW-0812">Transmembrane</keyword>
<proteinExistence type="predicted"/>
<dbReference type="Proteomes" id="UP001162834">
    <property type="component" value="Chromosome"/>
</dbReference>
<accession>A0A9E6XWD6</accession>
<feature type="transmembrane region" description="Helical" evidence="1">
    <location>
        <begin position="27"/>
        <end position="46"/>
    </location>
</feature>
<keyword evidence="3" id="KW-1185">Reference proteome</keyword>
<dbReference type="RefSeq" id="WP_259314681.1">
    <property type="nucleotide sequence ID" value="NZ_CP087164.1"/>
</dbReference>
<evidence type="ECO:0000313" key="2">
    <source>
        <dbReference type="EMBL" id="UGS35017.1"/>
    </source>
</evidence>
<organism evidence="2 3">
    <name type="scientific">Capillimicrobium parvum</name>
    <dbReference type="NCBI Taxonomy" id="2884022"/>
    <lineage>
        <taxon>Bacteria</taxon>
        <taxon>Bacillati</taxon>
        <taxon>Actinomycetota</taxon>
        <taxon>Thermoleophilia</taxon>
        <taxon>Solirubrobacterales</taxon>
        <taxon>Capillimicrobiaceae</taxon>
        <taxon>Capillimicrobium</taxon>
    </lineage>
</organism>
<feature type="transmembrane region" description="Helical" evidence="1">
    <location>
        <begin position="58"/>
        <end position="79"/>
    </location>
</feature>
<dbReference type="KEGG" id="sbae:DSM104329_01401"/>
<sequence>MSVLVWVMVGIALWHFAVLVPDRFWGGIVGAFLAALGGALVTGYILPAPGIPTENPPGVGEALWAMPGALVGLAASYWYGSRREPHPGAE</sequence>
<reference evidence="2" key="1">
    <citation type="journal article" date="2022" name="Int. J. Syst. Evol. Microbiol.">
        <title>Pseudomonas aegrilactucae sp. nov. and Pseudomonas morbosilactucae sp. nov., pathogens causing bacterial rot of lettuce in Japan.</title>
        <authorList>
            <person name="Sawada H."/>
            <person name="Fujikawa T."/>
            <person name="Satou M."/>
        </authorList>
    </citation>
    <scope>NUCLEOTIDE SEQUENCE</scope>
    <source>
        <strain evidence="2">0166_1</strain>
    </source>
</reference>
<keyword evidence="1" id="KW-0472">Membrane</keyword>
<gene>
    <name evidence="2" type="ORF">DSM104329_01401</name>
</gene>
<keyword evidence="1" id="KW-1133">Transmembrane helix</keyword>
<protein>
    <submittedName>
        <fullName evidence="2">Uncharacterized protein</fullName>
    </submittedName>
</protein>
<evidence type="ECO:0000313" key="3">
    <source>
        <dbReference type="Proteomes" id="UP001162834"/>
    </source>
</evidence>
<dbReference type="EMBL" id="CP087164">
    <property type="protein sequence ID" value="UGS35017.1"/>
    <property type="molecule type" value="Genomic_DNA"/>
</dbReference>
<dbReference type="AlphaFoldDB" id="A0A9E6XWD6"/>
<name>A0A9E6XWD6_9ACTN</name>